<reference evidence="9" key="1">
    <citation type="submission" date="2022-03" db="EMBL/GenBank/DDBJ databases">
        <title>Draft genome sequence of Aduncisulcus paluster, a free-living microaerophilic Fornicata.</title>
        <authorList>
            <person name="Yuyama I."/>
            <person name="Kume K."/>
            <person name="Tamura T."/>
            <person name="Inagaki Y."/>
            <person name="Hashimoto T."/>
        </authorList>
    </citation>
    <scope>NUCLEOTIDE SEQUENCE</scope>
    <source>
        <strain evidence="9">NY0171</strain>
    </source>
</reference>
<feature type="active site" description="Charge relay system" evidence="5">
    <location>
        <position position="85"/>
    </location>
</feature>
<dbReference type="PROSITE" id="PS51892">
    <property type="entry name" value="SUBTILASE"/>
    <property type="match status" value="1"/>
</dbReference>
<comment type="caution">
    <text evidence="9">The sequence shown here is derived from an EMBL/GenBank/DDBJ whole genome shotgun (WGS) entry which is preliminary data.</text>
</comment>
<feature type="domain" description="Peptidase S8/S53" evidence="8">
    <location>
        <begin position="39"/>
        <end position="293"/>
    </location>
</feature>
<dbReference type="Gene3D" id="3.40.50.200">
    <property type="entry name" value="Peptidase S8/S53 domain"/>
    <property type="match status" value="1"/>
</dbReference>
<evidence type="ECO:0000256" key="1">
    <source>
        <dbReference type="ARBA" id="ARBA00005325"/>
    </source>
</evidence>
<dbReference type="PRINTS" id="PR00723">
    <property type="entry name" value="SUBTILISIN"/>
</dbReference>
<evidence type="ECO:0000256" key="2">
    <source>
        <dbReference type="ARBA" id="ARBA00022670"/>
    </source>
</evidence>
<organism evidence="9 10">
    <name type="scientific">Aduncisulcus paluster</name>
    <dbReference type="NCBI Taxonomy" id="2918883"/>
    <lineage>
        <taxon>Eukaryota</taxon>
        <taxon>Metamonada</taxon>
        <taxon>Carpediemonas-like organisms</taxon>
        <taxon>Aduncisulcus</taxon>
    </lineage>
</organism>
<keyword evidence="7" id="KW-0472">Membrane</keyword>
<dbReference type="PROSITE" id="PS00138">
    <property type="entry name" value="SUBTILASE_SER"/>
    <property type="match status" value="1"/>
</dbReference>
<dbReference type="PROSITE" id="PS00137">
    <property type="entry name" value="SUBTILASE_HIS"/>
    <property type="match status" value="1"/>
</dbReference>
<evidence type="ECO:0000256" key="4">
    <source>
        <dbReference type="ARBA" id="ARBA00022825"/>
    </source>
</evidence>
<evidence type="ECO:0000256" key="3">
    <source>
        <dbReference type="ARBA" id="ARBA00022801"/>
    </source>
</evidence>
<evidence type="ECO:0000256" key="5">
    <source>
        <dbReference type="PROSITE-ProRule" id="PRU01240"/>
    </source>
</evidence>
<feature type="transmembrane region" description="Helical" evidence="7">
    <location>
        <begin position="746"/>
        <end position="769"/>
    </location>
</feature>
<evidence type="ECO:0000313" key="9">
    <source>
        <dbReference type="EMBL" id="GKT21512.1"/>
    </source>
</evidence>
<dbReference type="InterPro" id="IPR023828">
    <property type="entry name" value="Peptidase_S8_Ser-AS"/>
</dbReference>
<protein>
    <submittedName>
        <fullName evidence="9">Peptidase S8, subtilisin-related like protein</fullName>
    </submittedName>
</protein>
<keyword evidence="2 5" id="KW-0645">Protease</keyword>
<dbReference type="InterPro" id="IPR034182">
    <property type="entry name" value="Kexin/furin"/>
</dbReference>
<evidence type="ECO:0000259" key="8">
    <source>
        <dbReference type="Pfam" id="PF00082"/>
    </source>
</evidence>
<keyword evidence="4 5" id="KW-0720">Serine protease</keyword>
<feature type="region of interest" description="Disordered" evidence="6">
    <location>
        <begin position="498"/>
        <end position="520"/>
    </location>
</feature>
<dbReference type="InterPro" id="IPR023827">
    <property type="entry name" value="Peptidase_S8_Asp-AS"/>
</dbReference>
<feature type="active site" description="Charge relay system" evidence="5">
    <location>
        <position position="48"/>
    </location>
</feature>
<dbReference type="Proteomes" id="UP001057375">
    <property type="component" value="Unassembled WGS sequence"/>
</dbReference>
<dbReference type="InterPro" id="IPR022398">
    <property type="entry name" value="Peptidase_S8_His-AS"/>
</dbReference>
<evidence type="ECO:0000256" key="7">
    <source>
        <dbReference type="SAM" id="Phobius"/>
    </source>
</evidence>
<feature type="active site" description="Charge relay system" evidence="5">
    <location>
        <position position="264"/>
    </location>
</feature>
<dbReference type="Pfam" id="PF00082">
    <property type="entry name" value="Peptidase_S8"/>
    <property type="match status" value="1"/>
</dbReference>
<gene>
    <name evidence="9" type="ORF">ADUPG1_011923</name>
</gene>
<dbReference type="InterPro" id="IPR015500">
    <property type="entry name" value="Peptidase_S8_subtilisin-rel"/>
</dbReference>
<dbReference type="PROSITE" id="PS00136">
    <property type="entry name" value="SUBTILASE_ASP"/>
    <property type="match status" value="1"/>
</dbReference>
<dbReference type="EMBL" id="BQXS01012323">
    <property type="protein sequence ID" value="GKT21512.1"/>
    <property type="molecule type" value="Genomic_DNA"/>
</dbReference>
<dbReference type="InterPro" id="IPR036852">
    <property type="entry name" value="Peptidase_S8/S53_dom_sf"/>
</dbReference>
<dbReference type="PANTHER" id="PTHR42884:SF14">
    <property type="entry name" value="NEUROENDOCRINE CONVERTASE 1"/>
    <property type="match status" value="1"/>
</dbReference>
<keyword evidence="10" id="KW-1185">Reference proteome</keyword>
<dbReference type="PANTHER" id="PTHR42884">
    <property type="entry name" value="PROPROTEIN CONVERTASE SUBTILISIN/KEXIN-RELATED"/>
    <property type="match status" value="1"/>
</dbReference>
<keyword evidence="7" id="KW-1133">Transmembrane helix</keyword>
<sequence length="815" mass="86534">MFSDPLYSKQWHLHPSSSYTEGHATTYTNIAWEESGGFGDGIVIAVVDDGLHTTHPDISPNYIASLSKNYVTGSDDPTPDGSSTHGTSCAGLVAASSDNGTCGVGVAPNARLAGRKCITSAATVGGIANALQDTCVDVDIFTNSWGSSTCGSYSCPIQYTFSTWALAVAYCKNNGRKGKGSLYVFASGNERKVGGDSNLYSSLFPYAPHIAAVSVQGIVAPYSNPGAAVFTSSPSNGYSESGKVVALTTSSSKSSCTSSFGGTSGATPIVAGSLALLLEQNPLLDYREALYVLQSSCTVIDPYFSGSDAPSISTSYLNGTTNQGYFWRLRPNGSYHNRNYGFGMIHTPSLTRLGPLVVHGRIPALDAHTDVYTDDPNIEHASLSTDFDLGDGITWDLGNGSLAIPFKLLVTGTADDNVRFIAEYMRFSANISNASRGVENLLISVIIPSSLSATDSNPILGDMMFPVGRKDSNTKISSDSYSLSASLYGTPLKLYSSTTSDTDSNNSNNNNNNNNTTNDDDEEIFYVSFSSPLLSSSDTSLSFTLSSISLSVYGYVQYGAFTTPFNKQFQMVSSSSTDSTDSTDDMLISYSLNPDIAYNIYLLPPHVPHIVDMYTVNDIVGGVLRIADDVTGDGEIDLAAMVDDTDFLSNFDISDCSNLATPQATHLCENMISEHTWRTIAIPVEVDEGIEVTVADSHVIVSSAFTMNFGNLPVLFGTDGQETPGPDDPVDPVDPVVPSNKLSGGVIAGIILASVSFIGILVFMIICCCKAPSKGLNNDGVSRGDLDLGVQTYDHNYTMFSSGFMRMDAQLPDLV</sequence>
<comment type="similarity">
    <text evidence="1">Belongs to the peptidase S8 family. Furin subfamily.</text>
</comment>
<feature type="compositionally biased region" description="Low complexity" evidence="6">
    <location>
        <begin position="498"/>
        <end position="517"/>
    </location>
</feature>
<keyword evidence="3 5" id="KW-0378">Hydrolase</keyword>
<dbReference type="CDD" id="cd04059">
    <property type="entry name" value="Peptidases_S8_Protein_convertases_Kexins_Furin-like"/>
    <property type="match status" value="1"/>
</dbReference>
<accession>A0ABQ5JXM5</accession>
<proteinExistence type="inferred from homology"/>
<keyword evidence="7" id="KW-0812">Transmembrane</keyword>
<dbReference type="InterPro" id="IPR000209">
    <property type="entry name" value="Peptidase_S8/S53_dom"/>
</dbReference>
<evidence type="ECO:0000256" key="6">
    <source>
        <dbReference type="SAM" id="MobiDB-lite"/>
    </source>
</evidence>
<dbReference type="SUPFAM" id="SSF52743">
    <property type="entry name" value="Subtilisin-like"/>
    <property type="match status" value="1"/>
</dbReference>
<name>A0ABQ5JXM5_9EUKA</name>
<evidence type="ECO:0000313" key="10">
    <source>
        <dbReference type="Proteomes" id="UP001057375"/>
    </source>
</evidence>